<gene>
    <name evidence="6" type="ORF">GOP47_0018526</name>
</gene>
<dbReference type="InterPro" id="IPR007691">
    <property type="entry name" value="LpxD"/>
</dbReference>
<evidence type="ECO:0000256" key="3">
    <source>
        <dbReference type="ARBA" id="ARBA00022679"/>
    </source>
</evidence>
<evidence type="ECO:0000313" key="6">
    <source>
        <dbReference type="EMBL" id="KAI5065902.1"/>
    </source>
</evidence>
<dbReference type="PANTHER" id="PTHR43378:SF2">
    <property type="entry name" value="UDP-3-O-ACYLGLUCOSAMINE N-ACYLTRANSFERASE 1, MITOCHONDRIAL-RELATED"/>
    <property type="match status" value="1"/>
</dbReference>
<organism evidence="6 7">
    <name type="scientific">Adiantum capillus-veneris</name>
    <name type="common">Maidenhair fern</name>
    <dbReference type="NCBI Taxonomy" id="13818"/>
    <lineage>
        <taxon>Eukaryota</taxon>
        <taxon>Viridiplantae</taxon>
        <taxon>Streptophyta</taxon>
        <taxon>Embryophyta</taxon>
        <taxon>Tracheophyta</taxon>
        <taxon>Polypodiopsida</taxon>
        <taxon>Polypodiidae</taxon>
        <taxon>Polypodiales</taxon>
        <taxon>Pteridineae</taxon>
        <taxon>Pteridaceae</taxon>
        <taxon>Vittarioideae</taxon>
        <taxon>Adiantum</taxon>
    </lineage>
</organism>
<dbReference type="OrthoDB" id="2355at2759"/>
<dbReference type="InterPro" id="IPR011004">
    <property type="entry name" value="Trimer_LpxA-like_sf"/>
</dbReference>
<keyword evidence="5" id="KW-0012">Acyltransferase</keyword>
<evidence type="ECO:0000256" key="5">
    <source>
        <dbReference type="ARBA" id="ARBA00023315"/>
    </source>
</evidence>
<dbReference type="NCBIfam" id="NF002060">
    <property type="entry name" value="PRK00892.1"/>
    <property type="match status" value="1"/>
</dbReference>
<name>A0A9D4Z9Q4_ADICA</name>
<dbReference type="Gene3D" id="2.160.10.10">
    <property type="entry name" value="Hexapeptide repeat proteins"/>
    <property type="match status" value="1"/>
</dbReference>
<dbReference type="Pfam" id="PF00132">
    <property type="entry name" value="Hexapep"/>
    <property type="match status" value="2"/>
</dbReference>
<evidence type="ECO:0000313" key="7">
    <source>
        <dbReference type="Proteomes" id="UP000886520"/>
    </source>
</evidence>
<keyword evidence="1" id="KW-0444">Lipid biosynthesis</keyword>
<protein>
    <submittedName>
        <fullName evidence="6">Uncharacterized protein</fullName>
    </submittedName>
</protein>
<dbReference type="InterPro" id="IPR018357">
    <property type="entry name" value="Hexapep_transf_CS"/>
</dbReference>
<dbReference type="GO" id="GO:0009245">
    <property type="term" value="P:lipid A biosynthetic process"/>
    <property type="evidence" value="ECO:0007669"/>
    <property type="project" value="UniProtKB-KW"/>
</dbReference>
<evidence type="ECO:0000256" key="4">
    <source>
        <dbReference type="ARBA" id="ARBA00023098"/>
    </source>
</evidence>
<dbReference type="NCBIfam" id="TIGR01853">
    <property type="entry name" value="lipid_A_lpxD"/>
    <property type="match status" value="1"/>
</dbReference>
<reference evidence="6" key="1">
    <citation type="submission" date="2021-01" db="EMBL/GenBank/DDBJ databases">
        <title>Adiantum capillus-veneris genome.</title>
        <authorList>
            <person name="Fang Y."/>
            <person name="Liao Q."/>
        </authorList>
    </citation>
    <scope>NUCLEOTIDE SEQUENCE</scope>
    <source>
        <strain evidence="6">H3</strain>
        <tissue evidence="6">Leaf</tissue>
    </source>
</reference>
<dbReference type="PROSITE" id="PS00101">
    <property type="entry name" value="HEXAPEP_TRANSFERASES"/>
    <property type="match status" value="1"/>
</dbReference>
<dbReference type="InterPro" id="IPR001451">
    <property type="entry name" value="Hexapep"/>
</dbReference>
<dbReference type="CDD" id="cd03352">
    <property type="entry name" value="LbH_LpxD"/>
    <property type="match status" value="1"/>
</dbReference>
<evidence type="ECO:0000256" key="2">
    <source>
        <dbReference type="ARBA" id="ARBA00022556"/>
    </source>
</evidence>
<keyword evidence="3" id="KW-0808">Transferase</keyword>
<dbReference type="Proteomes" id="UP000886520">
    <property type="component" value="Chromosome 18"/>
</dbReference>
<keyword evidence="2" id="KW-0441">Lipid A biosynthesis</keyword>
<proteinExistence type="predicted"/>
<evidence type="ECO:0000256" key="1">
    <source>
        <dbReference type="ARBA" id="ARBA00022516"/>
    </source>
</evidence>
<comment type="caution">
    <text evidence="6">The sequence shown here is derived from an EMBL/GenBank/DDBJ whole genome shotgun (WGS) entry which is preliminary data.</text>
</comment>
<dbReference type="SUPFAM" id="SSF51161">
    <property type="entry name" value="Trimeric LpxA-like enzymes"/>
    <property type="match status" value="1"/>
</dbReference>
<dbReference type="GO" id="GO:0016410">
    <property type="term" value="F:N-acyltransferase activity"/>
    <property type="evidence" value="ECO:0007669"/>
    <property type="project" value="InterPro"/>
</dbReference>
<dbReference type="AlphaFoldDB" id="A0A9D4Z9Q4"/>
<dbReference type="PANTHER" id="PTHR43378">
    <property type="entry name" value="UDP-3-O-ACYLGLUCOSAMINE N-ACYLTRANSFERASE"/>
    <property type="match status" value="1"/>
</dbReference>
<dbReference type="EMBL" id="JABFUD020000018">
    <property type="protein sequence ID" value="KAI5065902.1"/>
    <property type="molecule type" value="Genomic_DNA"/>
</dbReference>
<keyword evidence="4" id="KW-0443">Lipid metabolism</keyword>
<keyword evidence="7" id="KW-1185">Reference proteome</keyword>
<dbReference type="GO" id="GO:0016020">
    <property type="term" value="C:membrane"/>
    <property type="evidence" value="ECO:0007669"/>
    <property type="project" value="GOC"/>
</dbReference>
<accession>A0A9D4Z9Q4</accession>
<sequence>MVRLSIAHQWFFSCNQCHSLDVPRCCVAEGWTEHLSWARGGGLVHKLAAIDPSTTVEIGAIIHEHVQVGPHSHIGSGSVVGPRVTIGSHSTLWYNVSLQNSCIGNHCAIHCGVCIGQDGFGFFVDDQGNMIKKPQMLQVKIGNDVEIGANCCIDRGSWRDTVIGDHTKIDNQVQIGHNVVIGHSCMICGQAGLGGSSTIGDFVVLGGKCGVADHISIVSKVRIAAKSGVTRNITKPGDYAGFPAVPAAEWRRSMARFCKLGQGTRAHLGLEIETCRG</sequence>